<dbReference type="EMBL" id="CM045764">
    <property type="protein sequence ID" value="KAI8005925.1"/>
    <property type="molecule type" value="Genomic_DNA"/>
</dbReference>
<comment type="caution">
    <text evidence="1">The sequence shown here is derived from an EMBL/GenBank/DDBJ whole genome shotgun (WGS) entry which is preliminary data.</text>
</comment>
<reference evidence="1 2" key="1">
    <citation type="journal article" date="2022" name="Plant J.">
        <title>Chromosome-level genome of Camellia lanceoleosa provides a valuable resource for understanding genome evolution and self-incompatibility.</title>
        <authorList>
            <person name="Gong W."/>
            <person name="Xiao S."/>
            <person name="Wang L."/>
            <person name="Liao Z."/>
            <person name="Chang Y."/>
            <person name="Mo W."/>
            <person name="Hu G."/>
            <person name="Li W."/>
            <person name="Zhao G."/>
            <person name="Zhu H."/>
            <person name="Hu X."/>
            <person name="Ji K."/>
            <person name="Xiang X."/>
            <person name="Song Q."/>
            <person name="Yuan D."/>
            <person name="Jin S."/>
            <person name="Zhang L."/>
        </authorList>
    </citation>
    <scope>NUCLEOTIDE SEQUENCE [LARGE SCALE GENOMIC DNA]</scope>
    <source>
        <strain evidence="1">SQ_2022a</strain>
    </source>
</reference>
<gene>
    <name evidence="1" type="ORF">LOK49_LG07G02138</name>
</gene>
<evidence type="ECO:0000313" key="2">
    <source>
        <dbReference type="Proteomes" id="UP001060215"/>
    </source>
</evidence>
<name>A0ACC0GZZ6_9ERIC</name>
<dbReference type="Proteomes" id="UP001060215">
    <property type="component" value="Chromosome 7"/>
</dbReference>
<accession>A0ACC0GZZ6</accession>
<organism evidence="1 2">
    <name type="scientific">Camellia lanceoleosa</name>
    <dbReference type="NCBI Taxonomy" id="1840588"/>
    <lineage>
        <taxon>Eukaryota</taxon>
        <taxon>Viridiplantae</taxon>
        <taxon>Streptophyta</taxon>
        <taxon>Embryophyta</taxon>
        <taxon>Tracheophyta</taxon>
        <taxon>Spermatophyta</taxon>
        <taxon>Magnoliopsida</taxon>
        <taxon>eudicotyledons</taxon>
        <taxon>Gunneridae</taxon>
        <taxon>Pentapetalae</taxon>
        <taxon>asterids</taxon>
        <taxon>Ericales</taxon>
        <taxon>Theaceae</taxon>
        <taxon>Camellia</taxon>
    </lineage>
</organism>
<keyword evidence="2" id="KW-1185">Reference proteome</keyword>
<protein>
    <submittedName>
        <fullName evidence="1">Protein TPX2</fullName>
    </submittedName>
</protein>
<sequence length="625" mass="71554">MPRIKAGRSVHVESLCDFSEGEESQKAPTSSESASNITEEIPSGPQKDQTRPQSQLMPAEIREEVTPIEAKEEVSASLVNPVPADEKTREAKDIASSKENGRETNLKNTVATPNFVQENQPIKRQKLEGGNARQILSIKTQILANKSRLGLINGSSSNLCSSTAKICKEDRKVYVREPAVPFVSMAEMMKKFPSNTRDVHTIPHMNGSVSHDAAASIVQRKPRLTLTRPKEPEFEMAQRVRSVRAKSSAELEEEMMAKIPKFKARPVNKKILEAPSLPALPRTTPHLPEFQEFHLETMERANQNAETSTIAATESARQNHQWKPAHLTAPKSPLLQTSLRARPPRIKTSEELEREELEKVPKFKARPLNTKIFESKGELGMFCNTKQHVTIPHEFHFAIDERIPPPVTVADLFDKLSLNSETHHYKHILRNTTPNPFHLHTEIPPKPQPKHCTKPEPFQLESLTRHEEEMQREMEKRRRMEEEEAQMRIFKAQPVLKEDPIPVPEKVRKPLTEVQEFNLHVEHRAVDRSEFDKKIKEKEMMYKRYRDEAESVKLMEEEKALKQLKRTLVPHVRPVPNFDRPFLPQRSSKEITKPKSSKLNVNRRKERRNFVSAVTAASSASSHMR</sequence>
<evidence type="ECO:0000313" key="1">
    <source>
        <dbReference type="EMBL" id="KAI8005925.1"/>
    </source>
</evidence>
<proteinExistence type="predicted"/>